<feature type="transmembrane region" description="Helical" evidence="1">
    <location>
        <begin position="101"/>
        <end position="121"/>
    </location>
</feature>
<feature type="transmembrane region" description="Helical" evidence="1">
    <location>
        <begin position="21"/>
        <end position="47"/>
    </location>
</feature>
<dbReference type="KEGG" id="ole:K0B96_07700"/>
<sequence length="493" mass="54066">MAKSSVVRSADEKLSLASFSAHWMSASTIGEAGVWALALMGGLLWWLGYPRPHVDDLFFTGASVELAHSGRLLNPWLSVWSASLGSDKFYAFPPVLPCAQALWIVGFGVSTAGFTAFHILVQTALEICVFQLVRATGGNRVLALCAAGVTALFPLTYGMRPDALALLLVVLGQRMAISNEKWHWAAGAFLSAAAVLTHPLAMAFVVPLYGMRFLVLRSTPTRIPQWFVFTVFGVAVAFAAFLVAIQGELVEFLRAISLHRQLATAPRWYMGPFYFWREMTFGKEVWLQGPIFLLILAGIIPAFCGRSPSQRSQSVRRLYAVWLVSLILGCFLYAGRMAHYAAYAGLVLAIVSWAESRWRHVFAVSALAAVVLNNAGALLTPIFGDNARPDVTTIRQAVHEHPGKTLCLDEVVARYVYDFRLPPGAQDWGLRNPAGIGAAGTVAAKPTNELWIASEWKIERYISDSGVKAERLRIGSHVFNSQPKSPYRLVIVK</sequence>
<evidence type="ECO:0000256" key="1">
    <source>
        <dbReference type="SAM" id="Phobius"/>
    </source>
</evidence>
<keyword evidence="3" id="KW-1185">Reference proteome</keyword>
<keyword evidence="1" id="KW-0472">Membrane</keyword>
<organism evidence="2 3">
    <name type="scientific">Horticoccus luteus</name>
    <dbReference type="NCBI Taxonomy" id="2862869"/>
    <lineage>
        <taxon>Bacteria</taxon>
        <taxon>Pseudomonadati</taxon>
        <taxon>Verrucomicrobiota</taxon>
        <taxon>Opitutia</taxon>
        <taxon>Opitutales</taxon>
        <taxon>Opitutaceae</taxon>
        <taxon>Horticoccus</taxon>
    </lineage>
</organism>
<feature type="transmembrane region" description="Helical" evidence="1">
    <location>
        <begin position="182"/>
        <end position="206"/>
    </location>
</feature>
<feature type="transmembrane region" description="Helical" evidence="1">
    <location>
        <begin position="285"/>
        <end position="305"/>
    </location>
</feature>
<keyword evidence="1" id="KW-1133">Transmembrane helix</keyword>
<keyword evidence="1" id="KW-0812">Transmembrane</keyword>
<feature type="transmembrane region" description="Helical" evidence="1">
    <location>
        <begin position="317"/>
        <end position="334"/>
    </location>
</feature>
<dbReference type="RefSeq" id="WP_220165728.1">
    <property type="nucleotide sequence ID" value="NZ_CP080507.1"/>
</dbReference>
<dbReference type="Proteomes" id="UP000825051">
    <property type="component" value="Chromosome"/>
</dbReference>
<evidence type="ECO:0000313" key="3">
    <source>
        <dbReference type="Proteomes" id="UP000825051"/>
    </source>
</evidence>
<evidence type="ECO:0000313" key="2">
    <source>
        <dbReference type="EMBL" id="QYM80480.1"/>
    </source>
</evidence>
<dbReference type="EMBL" id="CP080507">
    <property type="protein sequence ID" value="QYM80480.1"/>
    <property type="molecule type" value="Genomic_DNA"/>
</dbReference>
<reference evidence="2" key="1">
    <citation type="submission" date="2021-08" db="EMBL/GenBank/DDBJ databases">
        <title>Genome of a novel bacterium of the phylum Verrucomicrobia, Oleiharenicola sp. KSB-15.</title>
        <authorList>
            <person name="Chung J.-H."/>
            <person name="Ahn J.-H."/>
            <person name="Yoon Y."/>
            <person name="Kim D.-Y."/>
            <person name="An S.-H."/>
            <person name="Park I."/>
            <person name="Yeon J."/>
        </authorList>
    </citation>
    <scope>NUCLEOTIDE SEQUENCE</scope>
    <source>
        <strain evidence="2">KSB-15</strain>
    </source>
</reference>
<gene>
    <name evidence="2" type="ORF">K0B96_07700</name>
</gene>
<proteinExistence type="predicted"/>
<feature type="transmembrane region" description="Helical" evidence="1">
    <location>
        <begin position="141"/>
        <end position="159"/>
    </location>
</feature>
<dbReference type="AlphaFoldDB" id="A0A8F9TYH5"/>
<accession>A0A8F9TYH5</accession>
<protein>
    <submittedName>
        <fullName evidence="2">Uncharacterized protein</fullName>
    </submittedName>
</protein>
<feature type="transmembrane region" description="Helical" evidence="1">
    <location>
        <begin position="226"/>
        <end position="245"/>
    </location>
</feature>
<feature type="transmembrane region" description="Helical" evidence="1">
    <location>
        <begin position="361"/>
        <end position="383"/>
    </location>
</feature>
<name>A0A8F9TYH5_9BACT</name>